<dbReference type="EMBL" id="WCUQ01000001">
    <property type="protein sequence ID" value="KAB4129168.1"/>
    <property type="molecule type" value="Genomic_DNA"/>
</dbReference>
<evidence type="ECO:0000313" key="10">
    <source>
        <dbReference type="Proteomes" id="UP000438773"/>
    </source>
</evidence>
<organism evidence="6 7">
    <name type="scientific">Bacteroides uniformis</name>
    <dbReference type="NCBI Taxonomy" id="820"/>
    <lineage>
        <taxon>Bacteria</taxon>
        <taxon>Pseudomonadati</taxon>
        <taxon>Bacteroidota</taxon>
        <taxon>Bacteroidia</taxon>
        <taxon>Bacteroidales</taxon>
        <taxon>Bacteroidaceae</taxon>
        <taxon>Bacteroides</taxon>
    </lineage>
</organism>
<dbReference type="EMBL" id="WCUV01000005">
    <property type="protein sequence ID" value="KAB4093272.1"/>
    <property type="molecule type" value="Genomic_DNA"/>
</dbReference>
<protein>
    <submittedName>
        <fullName evidence="6">Uncharacterized protein</fullName>
    </submittedName>
</protein>
<dbReference type="EMBL" id="WCUP01000009">
    <property type="protein sequence ID" value="KAB4108558.1"/>
    <property type="molecule type" value="Genomic_DNA"/>
</dbReference>
<evidence type="ECO:0000313" key="7">
    <source>
        <dbReference type="Proteomes" id="UP000260759"/>
    </source>
</evidence>
<gene>
    <name evidence="6" type="ORF">DXB37_11170</name>
    <name evidence="5" type="ORF">GAQ34_00240</name>
    <name evidence="1" type="ORF">GAQ56_08510</name>
    <name evidence="2" type="ORF">GAQ70_13855</name>
    <name evidence="3" type="ORF">GAQ72_15495</name>
    <name evidence="4" type="ORF">GAQ75_02525</name>
</gene>
<dbReference type="Proteomes" id="UP000434462">
    <property type="component" value="Unassembled WGS sequence"/>
</dbReference>
<dbReference type="Proteomes" id="UP000441711">
    <property type="component" value="Unassembled WGS sequence"/>
</dbReference>
<dbReference type="Proteomes" id="UP000438773">
    <property type="component" value="Unassembled WGS sequence"/>
</dbReference>
<dbReference type="EMBL" id="WCUA01000001">
    <property type="protein sequence ID" value="KAB4188114.1"/>
    <property type="molecule type" value="Genomic_DNA"/>
</dbReference>
<comment type="caution">
    <text evidence="6">The sequence shown here is derived from an EMBL/GenBank/DDBJ whole genome shotgun (WGS) entry which is preliminary data.</text>
</comment>
<evidence type="ECO:0000313" key="3">
    <source>
        <dbReference type="EMBL" id="KAB4113700.1"/>
    </source>
</evidence>
<evidence type="ECO:0000313" key="11">
    <source>
        <dbReference type="Proteomes" id="UP000441711"/>
    </source>
</evidence>
<evidence type="ECO:0000313" key="1">
    <source>
        <dbReference type="EMBL" id="KAB4093272.1"/>
    </source>
</evidence>
<evidence type="ECO:0000313" key="4">
    <source>
        <dbReference type="EMBL" id="KAB4129168.1"/>
    </source>
</evidence>
<dbReference type="Proteomes" id="UP000442334">
    <property type="component" value="Unassembled WGS sequence"/>
</dbReference>
<name>A0A3E5EYY9_BACUN</name>
<dbReference type="EMBL" id="WCUR01000064">
    <property type="protein sequence ID" value="KAB4113700.1"/>
    <property type="molecule type" value="Genomic_DNA"/>
</dbReference>
<evidence type="ECO:0000313" key="12">
    <source>
        <dbReference type="Proteomes" id="UP000442334"/>
    </source>
</evidence>
<evidence type="ECO:0000313" key="5">
    <source>
        <dbReference type="EMBL" id="KAB4188114.1"/>
    </source>
</evidence>
<accession>A0A3E5EYY9</accession>
<evidence type="ECO:0000313" key="8">
    <source>
        <dbReference type="Proteomes" id="UP000432488"/>
    </source>
</evidence>
<sequence>MEYPFLFHRMHPYTETGRNGIPPPTFIQWIQNRIIGQYGNRQPAVSYERLSLPGRVDTVDDSTESGFISL</sequence>
<evidence type="ECO:0000313" key="9">
    <source>
        <dbReference type="Proteomes" id="UP000434462"/>
    </source>
</evidence>
<dbReference type="Proteomes" id="UP000260759">
    <property type="component" value="Unassembled WGS sequence"/>
</dbReference>
<reference evidence="8 9" key="2">
    <citation type="journal article" date="2019" name="Nat. Med.">
        <title>A library of human gut bacterial isolates paired with longitudinal multiomics data enables mechanistic microbiome research.</title>
        <authorList>
            <person name="Poyet M."/>
            <person name="Groussin M."/>
            <person name="Gibbons S.M."/>
            <person name="Avila-Pacheco J."/>
            <person name="Jiang X."/>
            <person name="Kearney S.M."/>
            <person name="Perrotta A.R."/>
            <person name="Berdy B."/>
            <person name="Zhao S."/>
            <person name="Lieberman T.D."/>
            <person name="Swanson P.K."/>
            <person name="Smith M."/>
            <person name="Roesemann S."/>
            <person name="Alexander J.E."/>
            <person name="Rich S.A."/>
            <person name="Livny J."/>
            <person name="Vlamakis H."/>
            <person name="Clish C."/>
            <person name="Bullock K."/>
            <person name="Deik A."/>
            <person name="Scott J."/>
            <person name="Pierce K.A."/>
            <person name="Xavier R.J."/>
            <person name="Alm E.J."/>
        </authorList>
    </citation>
    <scope>NUCLEOTIDE SEQUENCE [LARGE SCALE GENOMIC DNA]</scope>
    <source>
        <strain evidence="5 12">BIOML-A21</strain>
        <strain evidence="2 11">BIOML-A36</strain>
        <strain evidence="4 10">BIOML-A37</strain>
        <strain evidence="3 9">BIOML-A38</strain>
        <strain evidence="1 8">BIOML-A42</strain>
    </source>
</reference>
<dbReference type="Proteomes" id="UP000432488">
    <property type="component" value="Unassembled WGS sequence"/>
</dbReference>
<evidence type="ECO:0000313" key="2">
    <source>
        <dbReference type="EMBL" id="KAB4108558.1"/>
    </source>
</evidence>
<reference evidence="6 7" key="1">
    <citation type="submission" date="2018-08" db="EMBL/GenBank/DDBJ databases">
        <title>A genome reference for cultivated species of the human gut microbiota.</title>
        <authorList>
            <person name="Zou Y."/>
            <person name="Xue W."/>
            <person name="Luo G."/>
        </authorList>
    </citation>
    <scope>NUCLEOTIDE SEQUENCE [LARGE SCALE GENOMIC DNA]</scope>
    <source>
        <strain evidence="6 7">OM03-4</strain>
    </source>
</reference>
<proteinExistence type="predicted"/>
<dbReference type="AlphaFoldDB" id="A0A3E5EYY9"/>
<dbReference type="EMBL" id="QSVA01000008">
    <property type="protein sequence ID" value="RGN94161.1"/>
    <property type="molecule type" value="Genomic_DNA"/>
</dbReference>
<evidence type="ECO:0000313" key="6">
    <source>
        <dbReference type="EMBL" id="RGN94161.1"/>
    </source>
</evidence>